<dbReference type="InterPro" id="IPR036941">
    <property type="entry name" value="Rcpt_L-dom_sf"/>
</dbReference>
<evidence type="ECO:0000313" key="2">
    <source>
        <dbReference type="EMBL" id="VDL80607.1"/>
    </source>
</evidence>
<dbReference type="Pfam" id="PF01030">
    <property type="entry name" value="Recep_L_domain"/>
    <property type="match status" value="1"/>
</dbReference>
<feature type="domain" description="Receptor L-domain" evidence="1">
    <location>
        <begin position="98"/>
        <end position="190"/>
    </location>
</feature>
<dbReference type="WBParaSite" id="NBR_0001699301-mRNA-1">
    <property type="protein sequence ID" value="NBR_0001699301-mRNA-1"/>
    <property type="gene ID" value="NBR_0001699301"/>
</dbReference>
<sequence>MTEIAVDIKIFSVKDAEIEIVDNDNLEVIPAFDIVGGETVAVKVYGNRKLDTKQLQDECKRTGCARNEETKIQNAFTCSLKRPIRTVCRITVDTVALANYQKQFDEIEAVEGALLLKNSHLKAFPKMKMLRKIRQNKLGEPVLIIEDNPELDDISALFKLQIDLNHGVSPEDAVYFNNNPKLCITNEMYQEPFIIKFFKRLPLCGEFKKYSLRPAKTEPPFNFSSQQIGWCQPIT</sequence>
<name>A0A0N4YJ66_NIPBR</name>
<organism evidence="4">
    <name type="scientific">Nippostrongylus brasiliensis</name>
    <name type="common">Rat hookworm</name>
    <dbReference type="NCBI Taxonomy" id="27835"/>
    <lineage>
        <taxon>Eukaryota</taxon>
        <taxon>Metazoa</taxon>
        <taxon>Ecdysozoa</taxon>
        <taxon>Nematoda</taxon>
        <taxon>Chromadorea</taxon>
        <taxon>Rhabditida</taxon>
        <taxon>Rhabditina</taxon>
        <taxon>Rhabditomorpha</taxon>
        <taxon>Strongyloidea</taxon>
        <taxon>Heligmosomidae</taxon>
        <taxon>Nippostrongylus</taxon>
    </lineage>
</organism>
<evidence type="ECO:0000313" key="3">
    <source>
        <dbReference type="Proteomes" id="UP000271162"/>
    </source>
</evidence>
<dbReference type="EMBL" id="UYSL01022502">
    <property type="protein sequence ID" value="VDL80607.1"/>
    <property type="molecule type" value="Genomic_DNA"/>
</dbReference>
<evidence type="ECO:0000259" key="1">
    <source>
        <dbReference type="Pfam" id="PF01030"/>
    </source>
</evidence>
<dbReference type="AlphaFoldDB" id="A0A0N4YJ66"/>
<dbReference type="InterPro" id="IPR000494">
    <property type="entry name" value="Rcpt_L-dom"/>
</dbReference>
<gene>
    <name evidence="2" type="ORF">NBR_LOCUS16994</name>
</gene>
<dbReference type="SUPFAM" id="SSF52058">
    <property type="entry name" value="L domain-like"/>
    <property type="match status" value="1"/>
</dbReference>
<protein>
    <submittedName>
        <fullName evidence="4">Recep_L_domain domain-containing protein</fullName>
    </submittedName>
</protein>
<dbReference type="Proteomes" id="UP000271162">
    <property type="component" value="Unassembled WGS sequence"/>
</dbReference>
<reference evidence="2 3" key="2">
    <citation type="submission" date="2018-11" db="EMBL/GenBank/DDBJ databases">
        <authorList>
            <consortium name="Pathogen Informatics"/>
        </authorList>
    </citation>
    <scope>NUCLEOTIDE SEQUENCE [LARGE SCALE GENOMIC DNA]</scope>
</reference>
<proteinExistence type="predicted"/>
<reference evidence="4" key="1">
    <citation type="submission" date="2017-02" db="UniProtKB">
        <authorList>
            <consortium name="WormBaseParasite"/>
        </authorList>
    </citation>
    <scope>IDENTIFICATION</scope>
</reference>
<dbReference type="Gene3D" id="3.80.20.20">
    <property type="entry name" value="Receptor L-domain"/>
    <property type="match status" value="1"/>
</dbReference>
<keyword evidence="3" id="KW-1185">Reference proteome</keyword>
<accession>A0A0N4YJ66</accession>
<evidence type="ECO:0000313" key="4">
    <source>
        <dbReference type="WBParaSite" id="NBR_0001699301-mRNA-1"/>
    </source>
</evidence>